<reference evidence="4" key="1">
    <citation type="submission" date="2016-10" db="EMBL/GenBank/DDBJ databases">
        <authorList>
            <person name="Varghese N."/>
            <person name="Submissions S."/>
        </authorList>
    </citation>
    <scope>NUCLEOTIDE SEQUENCE [LARGE SCALE GENOMIC DNA]</scope>
    <source>
        <strain evidence="4">DSM 17834</strain>
    </source>
</reference>
<dbReference type="AlphaFoldDB" id="A0A1I5WR03"/>
<evidence type="ECO:0000313" key="4">
    <source>
        <dbReference type="Proteomes" id="UP000198784"/>
    </source>
</evidence>
<dbReference type="InterPro" id="IPR004291">
    <property type="entry name" value="Transposase_IS66_central"/>
</dbReference>
<accession>A0A1I5WR03</accession>
<evidence type="ECO:0000313" key="3">
    <source>
        <dbReference type="EMBL" id="SFQ21948.1"/>
    </source>
</evidence>
<feature type="domain" description="Transposase IS66 C-terminal" evidence="2">
    <location>
        <begin position="83"/>
        <end position="121"/>
    </location>
</feature>
<organism evidence="3 4">
    <name type="scientific">Pseudomonas borbori</name>
    <dbReference type="NCBI Taxonomy" id="289003"/>
    <lineage>
        <taxon>Bacteria</taxon>
        <taxon>Pseudomonadati</taxon>
        <taxon>Pseudomonadota</taxon>
        <taxon>Gammaproteobacteria</taxon>
        <taxon>Pseudomonadales</taxon>
        <taxon>Pseudomonadaceae</taxon>
        <taxon>Pseudomonas</taxon>
    </lineage>
</organism>
<dbReference type="InterPro" id="IPR052344">
    <property type="entry name" value="Transposase-related"/>
</dbReference>
<dbReference type="Pfam" id="PF13817">
    <property type="entry name" value="DDE_Tnp_IS66_C"/>
    <property type="match status" value="1"/>
</dbReference>
<protein>
    <submittedName>
        <fullName evidence="3">IS66 C-terminal element</fullName>
    </submittedName>
</protein>
<dbReference type="PANTHER" id="PTHR33678">
    <property type="entry name" value="BLL1576 PROTEIN"/>
    <property type="match status" value="1"/>
</dbReference>
<evidence type="ECO:0000259" key="1">
    <source>
        <dbReference type="Pfam" id="PF03050"/>
    </source>
</evidence>
<dbReference type="Proteomes" id="UP000198784">
    <property type="component" value="Unassembled WGS sequence"/>
</dbReference>
<evidence type="ECO:0000259" key="2">
    <source>
        <dbReference type="Pfam" id="PF13817"/>
    </source>
</evidence>
<dbReference type="Pfam" id="PF03050">
    <property type="entry name" value="DDE_Tnp_IS66"/>
    <property type="match status" value="1"/>
</dbReference>
<dbReference type="PANTHER" id="PTHR33678:SF1">
    <property type="entry name" value="BLL1576 PROTEIN"/>
    <property type="match status" value="1"/>
</dbReference>
<sequence>MLAQLKAWLEKTQLQVTAQNALGKAVNYLASNWSRLERYIEAGHLPIDNNAAERAIRPFVIGRKNWLFSDTPKGATASAQLYSLIETAKANGWEPYAWLRHVLERLPLINSVEGYEALLPWSSKPTTSL</sequence>
<keyword evidence="4" id="KW-1185">Reference proteome</keyword>
<dbReference type="InterPro" id="IPR039552">
    <property type="entry name" value="IS66_C"/>
</dbReference>
<gene>
    <name evidence="3" type="ORF">SAMN05216190_14229</name>
</gene>
<feature type="domain" description="Transposase IS66 central" evidence="1">
    <location>
        <begin position="2"/>
        <end position="76"/>
    </location>
</feature>
<proteinExistence type="predicted"/>
<dbReference type="EMBL" id="FOWX01000042">
    <property type="protein sequence ID" value="SFQ21948.1"/>
    <property type="molecule type" value="Genomic_DNA"/>
</dbReference>
<dbReference type="STRING" id="289003.SAMN05216190_14229"/>
<name>A0A1I5WR03_9PSED</name>